<sequence>MNILFFSFIVFGVLMAALNASENEETTAKNLNHPKNLGWKAPHGHREKRYGGWGGGYPGMYGGYGGGYPGMGYGGYGGGYPMGGSYGSSSWGSYSSFSSGGYSSFNNGFWGR</sequence>
<dbReference type="Proteomes" id="UP000008281">
    <property type="component" value="Unassembled WGS sequence"/>
</dbReference>
<reference evidence="1" key="1">
    <citation type="submission" date="2007-07" db="EMBL/GenBank/DDBJ databases">
        <title>PCAP assembly of the Caenorhabditis remanei genome.</title>
        <authorList>
            <consortium name="The Caenorhabditis remanei Sequencing Consortium"/>
            <person name="Wilson R.K."/>
        </authorList>
    </citation>
    <scope>NUCLEOTIDE SEQUENCE [LARGE SCALE GENOMIC DNA]</scope>
    <source>
        <strain evidence="1">PB4641</strain>
    </source>
</reference>
<evidence type="ECO:0000313" key="1">
    <source>
        <dbReference type="EMBL" id="EFO91629.1"/>
    </source>
</evidence>
<organism evidence="2">
    <name type="scientific">Caenorhabditis remanei</name>
    <name type="common">Caenorhabditis vulgaris</name>
    <dbReference type="NCBI Taxonomy" id="31234"/>
    <lineage>
        <taxon>Eukaryota</taxon>
        <taxon>Metazoa</taxon>
        <taxon>Ecdysozoa</taxon>
        <taxon>Nematoda</taxon>
        <taxon>Chromadorea</taxon>
        <taxon>Rhabditida</taxon>
        <taxon>Rhabditina</taxon>
        <taxon>Rhabditomorpha</taxon>
        <taxon>Rhabditoidea</taxon>
        <taxon>Rhabditidae</taxon>
        <taxon>Peloderinae</taxon>
        <taxon>Caenorhabditis</taxon>
    </lineage>
</organism>
<gene>
    <name evidence="1" type="ORF">CRE_11953</name>
</gene>
<keyword evidence="2" id="KW-1185">Reference proteome</keyword>
<dbReference type="AlphaFoldDB" id="E3M4N8"/>
<dbReference type="HOGENOM" id="CLU_2212272_0_0_1"/>
<dbReference type="EMBL" id="DS268424">
    <property type="protein sequence ID" value="EFO91629.1"/>
    <property type="molecule type" value="Genomic_DNA"/>
</dbReference>
<proteinExistence type="predicted"/>
<name>E3M4N8_CAERE</name>
<protein>
    <submittedName>
        <fullName evidence="1">Uncharacterized protein</fullName>
    </submittedName>
</protein>
<dbReference type="FunCoup" id="E3M4N8">
    <property type="interactions" value="654"/>
</dbReference>
<dbReference type="KEGG" id="crq:GCK72_006045"/>
<dbReference type="RefSeq" id="XP_003109120.2">
    <property type="nucleotide sequence ID" value="XM_003109072.2"/>
</dbReference>
<dbReference type="eggNOG" id="ENOG502RT9N">
    <property type="taxonomic scope" value="Eukaryota"/>
</dbReference>
<accession>E3M4N8</accession>
<dbReference type="CTD" id="9800127"/>
<dbReference type="OMA" id="PENLMWR"/>
<evidence type="ECO:0000313" key="2">
    <source>
        <dbReference type="Proteomes" id="UP000008281"/>
    </source>
</evidence>
<dbReference type="STRING" id="31234.E3M4N8"/>
<dbReference type="GeneID" id="9800127"/>
<dbReference type="OrthoDB" id="5875839at2759"/>